<dbReference type="InterPro" id="IPR038695">
    <property type="entry name" value="Saro_0823-like_sf"/>
</dbReference>
<name>A0ABQ5WDR5_9HYPH</name>
<reference evidence="3" key="1">
    <citation type="journal article" date="2019" name="Int. J. Syst. Evol. Microbiol.">
        <title>The Global Catalogue of Microorganisms (GCM) 10K type strain sequencing project: providing services to taxonomists for standard genome sequencing and annotation.</title>
        <authorList>
            <consortium name="The Broad Institute Genomics Platform"/>
            <consortium name="The Broad Institute Genome Sequencing Center for Infectious Disease"/>
            <person name="Wu L."/>
            <person name="Ma J."/>
        </authorList>
    </citation>
    <scope>NUCLEOTIDE SEQUENCE [LARGE SCALE GENOMIC DNA]</scope>
    <source>
        <strain evidence="3">NBRC 112416</strain>
    </source>
</reference>
<dbReference type="PANTHER" id="PTHR37953:SF1">
    <property type="entry name" value="UPF0127 PROTEIN MJ1496"/>
    <property type="match status" value="1"/>
</dbReference>
<evidence type="ECO:0000313" key="2">
    <source>
        <dbReference type="EMBL" id="GLQ57863.1"/>
    </source>
</evidence>
<accession>A0ABQ5WDR5</accession>
<dbReference type="InterPro" id="IPR003795">
    <property type="entry name" value="DUF192"/>
</dbReference>
<comment type="caution">
    <text evidence="2">The sequence shown here is derived from an EMBL/GenBank/DDBJ whole genome shotgun (WGS) entry which is preliminary data.</text>
</comment>
<dbReference type="PANTHER" id="PTHR37953">
    <property type="entry name" value="UPF0127 PROTEIN MJ1496"/>
    <property type="match status" value="1"/>
</dbReference>
<keyword evidence="3" id="KW-1185">Reference proteome</keyword>
<proteinExistence type="predicted"/>
<sequence length="161" mass="17464">MVGNWQVAVRARPTRAGLLAVIALAMLPLAACSDEGRLILNTESGAHAFAVEVVDTAETRARGLMFRQELADDAGMLFDFKEEREVSFWMMNTLIPLDMIFIGADGVVKTVHVNARPQDPTSIPSQVPVQFVLEIPGGRSEEIGLEPGDTVEHPRIGSKAP</sequence>
<organism evidence="2 3">
    <name type="scientific">Devosia nitrariae</name>
    <dbReference type="NCBI Taxonomy" id="2071872"/>
    <lineage>
        <taxon>Bacteria</taxon>
        <taxon>Pseudomonadati</taxon>
        <taxon>Pseudomonadota</taxon>
        <taxon>Alphaproteobacteria</taxon>
        <taxon>Hyphomicrobiales</taxon>
        <taxon>Devosiaceae</taxon>
        <taxon>Devosia</taxon>
    </lineage>
</organism>
<evidence type="ECO:0000256" key="1">
    <source>
        <dbReference type="SAM" id="MobiDB-lite"/>
    </source>
</evidence>
<dbReference type="Gene3D" id="2.60.120.1140">
    <property type="entry name" value="Protein of unknown function DUF192"/>
    <property type="match status" value="1"/>
</dbReference>
<evidence type="ECO:0000313" key="3">
    <source>
        <dbReference type="Proteomes" id="UP001156691"/>
    </source>
</evidence>
<protein>
    <recommendedName>
        <fullName evidence="4">DUF192 domain-containing protein</fullName>
    </recommendedName>
</protein>
<feature type="region of interest" description="Disordered" evidence="1">
    <location>
        <begin position="142"/>
        <end position="161"/>
    </location>
</feature>
<dbReference type="Pfam" id="PF02643">
    <property type="entry name" value="DUF192"/>
    <property type="match status" value="1"/>
</dbReference>
<dbReference type="Proteomes" id="UP001156691">
    <property type="component" value="Unassembled WGS sequence"/>
</dbReference>
<evidence type="ECO:0008006" key="4">
    <source>
        <dbReference type="Google" id="ProtNLM"/>
    </source>
</evidence>
<dbReference type="RefSeq" id="WP_284343233.1">
    <property type="nucleotide sequence ID" value="NZ_BSNS01000024.1"/>
</dbReference>
<dbReference type="EMBL" id="BSNS01000024">
    <property type="protein sequence ID" value="GLQ57863.1"/>
    <property type="molecule type" value="Genomic_DNA"/>
</dbReference>
<gene>
    <name evidence="2" type="ORF">GCM10010862_51220</name>
</gene>